<feature type="transmembrane region" description="Helical" evidence="2">
    <location>
        <begin position="63"/>
        <end position="81"/>
    </location>
</feature>
<proteinExistence type="predicted"/>
<evidence type="ECO:0000256" key="1">
    <source>
        <dbReference type="SAM" id="MobiDB-lite"/>
    </source>
</evidence>
<feature type="region of interest" description="Disordered" evidence="1">
    <location>
        <begin position="198"/>
        <end position="231"/>
    </location>
</feature>
<dbReference type="AlphaFoldDB" id="K6VME0"/>
<gene>
    <name evidence="3" type="ORF">AUCHE_01_00770</name>
</gene>
<protein>
    <submittedName>
        <fullName evidence="3">Uncharacterized protein</fullName>
    </submittedName>
</protein>
<dbReference type="Proteomes" id="UP000008495">
    <property type="component" value="Unassembled WGS sequence"/>
</dbReference>
<keyword evidence="4" id="KW-1185">Reference proteome</keyword>
<dbReference type="STRING" id="100225.SAMN05421595_1643"/>
<dbReference type="RefSeq" id="WP_006501265.1">
    <property type="nucleotide sequence ID" value="NZ_BAGZ01000001.1"/>
</dbReference>
<dbReference type="EMBL" id="BAGZ01000001">
    <property type="protein sequence ID" value="GAB76515.1"/>
    <property type="molecule type" value="Genomic_DNA"/>
</dbReference>
<keyword evidence="2" id="KW-0472">Membrane</keyword>
<sequence length="231" mass="24814">MVHPARGQLRLTRLGVFVTSSLLLGALGHAYGGGHMPSPAALTLAVIPLTITGLWFTKVERGITSLFTALALIQGALHLLFHLSHAHPTASTLPPTNQHGHPTPHGSHPHVLLQGVEAATPATDLPHLLPTTQMFCTHLLVVALTALLLGWGERSLWAAARKLLLRLPRLVTPNIPSPVLIPHAHVLVRHGRDVLAMAPVRGPPEKPRTTTSRCGPVLDQDHARPRCPRTT</sequence>
<feature type="transmembrane region" description="Helical" evidence="2">
    <location>
        <begin position="40"/>
        <end position="56"/>
    </location>
</feature>
<keyword evidence="2" id="KW-1133">Transmembrane helix</keyword>
<comment type="caution">
    <text evidence="3">The sequence shown here is derived from an EMBL/GenBank/DDBJ whole genome shotgun (WGS) entry which is preliminary data.</text>
</comment>
<evidence type="ECO:0000313" key="3">
    <source>
        <dbReference type="EMBL" id="GAB76515.1"/>
    </source>
</evidence>
<feature type="transmembrane region" description="Helical" evidence="2">
    <location>
        <begin position="132"/>
        <end position="152"/>
    </location>
</feature>
<organism evidence="3 4">
    <name type="scientific">Austwickia chelonae NBRC 105200</name>
    <dbReference type="NCBI Taxonomy" id="1184607"/>
    <lineage>
        <taxon>Bacteria</taxon>
        <taxon>Bacillati</taxon>
        <taxon>Actinomycetota</taxon>
        <taxon>Actinomycetes</taxon>
        <taxon>Micrococcales</taxon>
        <taxon>Dermatophilaceae</taxon>
        <taxon>Austwickia</taxon>
    </lineage>
</organism>
<keyword evidence="2" id="KW-0812">Transmembrane</keyword>
<evidence type="ECO:0000256" key="2">
    <source>
        <dbReference type="SAM" id="Phobius"/>
    </source>
</evidence>
<reference evidence="3 4" key="1">
    <citation type="submission" date="2012-08" db="EMBL/GenBank/DDBJ databases">
        <title>Whole genome shotgun sequence of Austwickia chelonae NBRC 105200.</title>
        <authorList>
            <person name="Yoshida I."/>
            <person name="Hosoyama A."/>
            <person name="Tsuchikane K."/>
            <person name="Katsumata H."/>
            <person name="Ando Y."/>
            <person name="Ohji S."/>
            <person name="Hamada M."/>
            <person name="Tamura T."/>
            <person name="Yamazoe A."/>
            <person name="Yamazaki S."/>
            <person name="Fujita N."/>
        </authorList>
    </citation>
    <scope>NUCLEOTIDE SEQUENCE [LARGE SCALE GENOMIC DNA]</scope>
    <source>
        <strain evidence="3 4">NBRC 105200</strain>
    </source>
</reference>
<accession>K6VME0</accession>
<evidence type="ECO:0000313" key="4">
    <source>
        <dbReference type="Proteomes" id="UP000008495"/>
    </source>
</evidence>
<name>K6VME0_9MICO</name>